<protein>
    <submittedName>
        <fullName evidence="2">Uncharacterized protein</fullName>
    </submittedName>
</protein>
<reference evidence="2" key="1">
    <citation type="submission" date="2022-07" db="EMBL/GenBank/DDBJ databases">
        <authorList>
            <person name="Trinca V."/>
            <person name="Uliana J.V.C."/>
            <person name="Torres T.T."/>
            <person name="Ward R.J."/>
            <person name="Monesi N."/>
        </authorList>
    </citation>
    <scope>NUCLEOTIDE SEQUENCE</scope>
    <source>
        <strain evidence="2">HSMRA1968</strain>
        <tissue evidence="2">Whole embryos</tissue>
    </source>
</reference>
<accession>A0A9Q0N106</accession>
<proteinExistence type="predicted"/>
<feature type="transmembrane region" description="Helical" evidence="1">
    <location>
        <begin position="59"/>
        <end position="80"/>
    </location>
</feature>
<evidence type="ECO:0000256" key="1">
    <source>
        <dbReference type="SAM" id="Phobius"/>
    </source>
</evidence>
<evidence type="ECO:0000313" key="3">
    <source>
        <dbReference type="Proteomes" id="UP001151699"/>
    </source>
</evidence>
<sequence>TPDLSADKRGSILTRSSSFQKFKCSATYQFYLAGSKLSKESLKQLFEKVITHFRTKMQVAFVVLALPVCKLFTIAMLWSLDIFTKVFALDLIIENPNYAKLQTSEVGIFVRILHTDSNTKQTVEASKANDDNSIESRLKPEVPETQQTVSELRGSKEKKQNGYLSICVYSCVAFAYMQLMPIRSNEL</sequence>
<organism evidence="2 3">
    <name type="scientific">Pseudolycoriella hygida</name>
    <dbReference type="NCBI Taxonomy" id="35572"/>
    <lineage>
        <taxon>Eukaryota</taxon>
        <taxon>Metazoa</taxon>
        <taxon>Ecdysozoa</taxon>
        <taxon>Arthropoda</taxon>
        <taxon>Hexapoda</taxon>
        <taxon>Insecta</taxon>
        <taxon>Pterygota</taxon>
        <taxon>Neoptera</taxon>
        <taxon>Endopterygota</taxon>
        <taxon>Diptera</taxon>
        <taxon>Nematocera</taxon>
        <taxon>Sciaroidea</taxon>
        <taxon>Sciaridae</taxon>
        <taxon>Pseudolycoriella</taxon>
    </lineage>
</organism>
<feature type="non-terminal residue" evidence="2">
    <location>
        <position position="1"/>
    </location>
</feature>
<dbReference type="Proteomes" id="UP001151699">
    <property type="component" value="Chromosome B"/>
</dbReference>
<keyword evidence="1" id="KW-0472">Membrane</keyword>
<name>A0A9Q0N106_9DIPT</name>
<gene>
    <name evidence="2" type="ORF">Bhyg_06585</name>
</gene>
<dbReference type="EMBL" id="WJQU01000002">
    <property type="protein sequence ID" value="KAJ6641645.1"/>
    <property type="molecule type" value="Genomic_DNA"/>
</dbReference>
<keyword evidence="3" id="KW-1185">Reference proteome</keyword>
<keyword evidence="1" id="KW-0812">Transmembrane</keyword>
<dbReference type="AlphaFoldDB" id="A0A9Q0N106"/>
<dbReference type="OrthoDB" id="8000296at2759"/>
<evidence type="ECO:0000313" key="2">
    <source>
        <dbReference type="EMBL" id="KAJ6641645.1"/>
    </source>
</evidence>
<keyword evidence="1" id="KW-1133">Transmembrane helix</keyword>
<comment type="caution">
    <text evidence="2">The sequence shown here is derived from an EMBL/GenBank/DDBJ whole genome shotgun (WGS) entry which is preliminary data.</text>
</comment>
<feature type="non-terminal residue" evidence="2">
    <location>
        <position position="187"/>
    </location>
</feature>